<dbReference type="InterPro" id="IPR010854">
    <property type="entry name" value="YdgH/BhsA/McbA-like_dom"/>
</dbReference>
<evidence type="ECO:0000313" key="3">
    <source>
        <dbReference type="EMBL" id="VED52176.1"/>
    </source>
</evidence>
<keyword evidence="1" id="KW-0732">Signal</keyword>
<dbReference type="Pfam" id="PF07338">
    <property type="entry name" value="YdgH_BhsA-like"/>
    <property type="match status" value="1"/>
</dbReference>
<dbReference type="Proteomes" id="UP000267630">
    <property type="component" value="Chromosome 3"/>
</dbReference>
<dbReference type="SUPFAM" id="SSF159871">
    <property type="entry name" value="YdgH-like"/>
    <property type="match status" value="1"/>
</dbReference>
<dbReference type="InterPro" id="IPR025543">
    <property type="entry name" value="Dodecin-like"/>
</dbReference>
<protein>
    <submittedName>
        <fullName evidence="3">Protein of uncharacterized function (DUF1471)</fullName>
    </submittedName>
</protein>
<dbReference type="EMBL" id="LR134253">
    <property type="protein sequence ID" value="VED52176.1"/>
    <property type="molecule type" value="Genomic_DNA"/>
</dbReference>
<accession>A0A7Z9CSM0</accession>
<sequence length="62" mass="6562">MAIIAGAFVSSLSFAQTISATDSTLDSAEAKIAEQAAEQGLNYRITSAQYKNQVHITAELSQ</sequence>
<dbReference type="AlphaFoldDB" id="A0A7Z9CSM0"/>
<proteinExistence type="predicted"/>
<evidence type="ECO:0000313" key="4">
    <source>
        <dbReference type="Proteomes" id="UP000267630"/>
    </source>
</evidence>
<dbReference type="InterPro" id="IPR036275">
    <property type="entry name" value="YdgH-like_sf"/>
</dbReference>
<evidence type="ECO:0000256" key="1">
    <source>
        <dbReference type="ARBA" id="ARBA00022729"/>
    </source>
</evidence>
<evidence type="ECO:0000259" key="2">
    <source>
        <dbReference type="Pfam" id="PF07338"/>
    </source>
</evidence>
<name>A0A7Z9CSM0_RAOTE</name>
<feature type="domain" description="YdgH/BhsA/McbA-like" evidence="2">
    <location>
        <begin position="17"/>
        <end position="60"/>
    </location>
</feature>
<gene>
    <name evidence="3" type="ORF">NCTC9997_04162</name>
</gene>
<dbReference type="Gene3D" id="3.30.1660.10">
    <property type="entry name" value="Flavin-binding protein dodecin"/>
    <property type="match status" value="1"/>
</dbReference>
<reference evidence="3 4" key="1">
    <citation type="submission" date="2018-12" db="EMBL/GenBank/DDBJ databases">
        <authorList>
            <consortium name="Pathogen Informatics"/>
        </authorList>
    </citation>
    <scope>NUCLEOTIDE SEQUENCE [LARGE SCALE GENOMIC DNA]</scope>
    <source>
        <strain evidence="3 4">NCTC9997</strain>
    </source>
</reference>
<keyword evidence="4" id="KW-1185">Reference proteome</keyword>
<organism evidence="3 4">
    <name type="scientific">Raoultella terrigena</name>
    <name type="common">Klebsiella terrigena</name>
    <dbReference type="NCBI Taxonomy" id="577"/>
    <lineage>
        <taxon>Bacteria</taxon>
        <taxon>Pseudomonadati</taxon>
        <taxon>Pseudomonadota</taxon>
        <taxon>Gammaproteobacteria</taxon>
        <taxon>Enterobacterales</taxon>
        <taxon>Enterobacteriaceae</taxon>
        <taxon>Klebsiella/Raoultella group</taxon>
        <taxon>Raoultella</taxon>
    </lineage>
</organism>